<evidence type="ECO:0000256" key="4">
    <source>
        <dbReference type="ARBA" id="ARBA00022827"/>
    </source>
</evidence>
<dbReference type="Gene3D" id="3.50.50.100">
    <property type="match status" value="1"/>
</dbReference>
<keyword evidence="9" id="KW-1133">Transmembrane helix</keyword>
<evidence type="ECO:0000256" key="1">
    <source>
        <dbReference type="ARBA" id="ARBA00005272"/>
    </source>
</evidence>
<dbReference type="AlphaFoldDB" id="F2IJC8"/>
<comment type="catalytic activity">
    <reaction evidence="8">
        <text>a quinone + NADH + H(+) = a quinol + NAD(+)</text>
        <dbReference type="Rhea" id="RHEA:46160"/>
        <dbReference type="ChEBI" id="CHEBI:15378"/>
        <dbReference type="ChEBI" id="CHEBI:24646"/>
        <dbReference type="ChEBI" id="CHEBI:57540"/>
        <dbReference type="ChEBI" id="CHEBI:57945"/>
        <dbReference type="ChEBI" id="CHEBI:132124"/>
        <dbReference type="EC" id="1.6.5.9"/>
    </reaction>
</comment>
<dbReference type="PRINTS" id="PR00368">
    <property type="entry name" value="FADPNR"/>
</dbReference>
<dbReference type="InterPro" id="IPR054585">
    <property type="entry name" value="NDH2-like_C"/>
</dbReference>
<evidence type="ECO:0000256" key="9">
    <source>
        <dbReference type="SAM" id="Phobius"/>
    </source>
</evidence>
<accession>F2IJC8</accession>
<gene>
    <name evidence="12" type="ordered locus">Fluta_4063</name>
</gene>
<dbReference type="Proteomes" id="UP000007463">
    <property type="component" value="Chromosome"/>
</dbReference>
<keyword evidence="5" id="KW-0809">Transit peptide</keyword>
<dbReference type="PANTHER" id="PTHR43706:SF47">
    <property type="entry name" value="EXTERNAL NADH-UBIQUINONE OXIDOREDUCTASE 1, MITOCHONDRIAL-RELATED"/>
    <property type="match status" value="1"/>
</dbReference>
<evidence type="ECO:0000256" key="2">
    <source>
        <dbReference type="ARBA" id="ARBA00012637"/>
    </source>
</evidence>
<dbReference type="InterPro" id="IPR036188">
    <property type="entry name" value="FAD/NAD-bd_sf"/>
</dbReference>
<dbReference type="EMBL" id="CP002542">
    <property type="protein sequence ID" value="AEA46025.1"/>
    <property type="molecule type" value="Genomic_DNA"/>
</dbReference>
<dbReference type="InterPro" id="IPR045024">
    <property type="entry name" value="NDH-2"/>
</dbReference>
<evidence type="ECO:0000256" key="6">
    <source>
        <dbReference type="ARBA" id="ARBA00023002"/>
    </source>
</evidence>
<evidence type="ECO:0000313" key="13">
    <source>
        <dbReference type="Proteomes" id="UP000007463"/>
    </source>
</evidence>
<dbReference type="GO" id="GO:0050136">
    <property type="term" value="F:NADH dehydrogenase (quinone) (non-electrogenic) activity"/>
    <property type="evidence" value="ECO:0007669"/>
    <property type="project" value="UniProtKB-EC"/>
</dbReference>
<dbReference type="EC" id="1.6.5.9" evidence="2"/>
<dbReference type="RefSeq" id="WP_013688782.1">
    <property type="nucleotide sequence ID" value="NC_015321.1"/>
</dbReference>
<keyword evidence="7" id="KW-0520">NAD</keyword>
<comment type="similarity">
    <text evidence="1">Belongs to the NADH dehydrogenase family.</text>
</comment>
<dbReference type="STRING" id="755732.Fluta_4063"/>
<keyword evidence="9" id="KW-0472">Membrane</keyword>
<dbReference type="Pfam" id="PF07992">
    <property type="entry name" value="Pyr_redox_2"/>
    <property type="match status" value="1"/>
</dbReference>
<dbReference type="InterPro" id="IPR023753">
    <property type="entry name" value="FAD/NAD-binding_dom"/>
</dbReference>
<evidence type="ECO:0000256" key="5">
    <source>
        <dbReference type="ARBA" id="ARBA00022946"/>
    </source>
</evidence>
<evidence type="ECO:0000259" key="10">
    <source>
        <dbReference type="Pfam" id="PF07992"/>
    </source>
</evidence>
<dbReference type="eggNOG" id="COG1252">
    <property type="taxonomic scope" value="Bacteria"/>
</dbReference>
<dbReference type="PANTHER" id="PTHR43706">
    <property type="entry name" value="NADH DEHYDROGENASE"/>
    <property type="match status" value="1"/>
</dbReference>
<name>F2IJC8_FLUTR</name>
<feature type="domain" description="FAD/NAD(P)-binding" evidence="10">
    <location>
        <begin position="4"/>
        <end position="322"/>
    </location>
</feature>
<keyword evidence="12" id="KW-0830">Ubiquinone</keyword>
<feature type="domain" description="External alternative NADH-ubiquinone oxidoreductase-like C-terminal" evidence="11">
    <location>
        <begin position="346"/>
        <end position="403"/>
    </location>
</feature>
<protein>
    <recommendedName>
        <fullName evidence="2">NADH:ubiquinone reductase (non-electrogenic)</fullName>
        <ecNumber evidence="2">1.6.5.9</ecNumber>
    </recommendedName>
</protein>
<evidence type="ECO:0000256" key="7">
    <source>
        <dbReference type="ARBA" id="ARBA00023027"/>
    </source>
</evidence>
<reference evidence="13" key="2">
    <citation type="submission" date="2011-02" db="EMBL/GenBank/DDBJ databases">
        <title>The complete genome of Fluviicola taffensis DSM 16823.</title>
        <authorList>
            <consortium name="US DOE Joint Genome Institute (JGI-PGF)"/>
            <person name="Lucas S."/>
            <person name="Copeland A."/>
            <person name="Lapidus A."/>
            <person name="Bruce D."/>
            <person name="Goodwin L."/>
            <person name="Pitluck S."/>
            <person name="Kyrpides N."/>
            <person name="Mavromatis K."/>
            <person name="Ivanova N."/>
            <person name="Mikhailova N."/>
            <person name="Pagani I."/>
            <person name="Chertkov O."/>
            <person name="Detter J.C."/>
            <person name="Han C."/>
            <person name="Tapia R."/>
            <person name="Land M."/>
            <person name="Hauser L."/>
            <person name="Markowitz V."/>
            <person name="Cheng J.-F."/>
            <person name="Hugenholtz P."/>
            <person name="Woyke T."/>
            <person name="Wu D."/>
            <person name="Tindall B."/>
            <person name="Pomrenke H.G."/>
            <person name="Brambilla E."/>
            <person name="Klenk H.-P."/>
            <person name="Eisen J.A."/>
        </authorList>
    </citation>
    <scope>NUCLEOTIDE SEQUENCE [LARGE SCALE GENOMIC DNA]</scope>
    <source>
        <strain evidence="13">DSM 16823 / RW262 / RW262</strain>
    </source>
</reference>
<dbReference type="HOGENOM" id="CLU_021377_7_1_10"/>
<dbReference type="Pfam" id="PF22366">
    <property type="entry name" value="NDH2_C"/>
    <property type="match status" value="1"/>
</dbReference>
<keyword evidence="13" id="KW-1185">Reference proteome</keyword>
<keyword evidence="6" id="KW-0560">Oxidoreductase</keyword>
<keyword evidence="3" id="KW-0285">Flavoprotein</keyword>
<feature type="transmembrane region" description="Helical" evidence="9">
    <location>
        <begin position="369"/>
        <end position="386"/>
    </location>
</feature>
<dbReference type="PRINTS" id="PR00411">
    <property type="entry name" value="PNDRDTASEI"/>
</dbReference>
<dbReference type="OrthoDB" id="9781621at2"/>
<keyword evidence="4" id="KW-0274">FAD</keyword>
<sequence length="424" mass="48384">MKRKKIVIIGGGFAGLNLARKLAKSDCEIILVDKQNHHMFQPLFYQVASARLEPSSISFPFRAIFKRRKNVEFRYATVELIRPEDNIIETSMGEIGYDELIIATGCKTNFFGNAELEKHTMAMKSTQQTIHIRNTILTKFEKIMFVENKQEQDELMNLVIVGAGPTGVELSGAFAEMKTKVLPHDYPNYDFSRLKIILLEGSPNTLNAMSDKSRAWSRKYLEGMGIDVRTSTVVSTFDGHNLTLKTGEVIPTQTVIWAAGVQGNVLAGLEKATMVRARYMVDHFSKIVGYENVYAIGDISYMETEKYPQGHPQLANVAINQGRVLANNFRAKWIGKKQVAFEYKDKGTMATVGKHKAVVELPNFKFQGYFAWMVWMVLHLMLILSVRNKIAVFFNWAWRYITGDTSLRLILRDERDRDNMRRND</sequence>
<organism evidence="12 13">
    <name type="scientific">Fluviicola taffensis (strain DSM 16823 / NCIMB 13979 / RW262)</name>
    <dbReference type="NCBI Taxonomy" id="755732"/>
    <lineage>
        <taxon>Bacteria</taxon>
        <taxon>Pseudomonadati</taxon>
        <taxon>Bacteroidota</taxon>
        <taxon>Flavobacteriia</taxon>
        <taxon>Flavobacteriales</taxon>
        <taxon>Crocinitomicaceae</taxon>
        <taxon>Fluviicola</taxon>
    </lineage>
</organism>
<evidence type="ECO:0000256" key="8">
    <source>
        <dbReference type="ARBA" id="ARBA00047599"/>
    </source>
</evidence>
<keyword evidence="9" id="KW-0812">Transmembrane</keyword>
<dbReference type="SUPFAM" id="SSF51905">
    <property type="entry name" value="FAD/NAD(P)-binding domain"/>
    <property type="match status" value="1"/>
</dbReference>
<proteinExistence type="inferred from homology"/>
<evidence type="ECO:0000259" key="11">
    <source>
        <dbReference type="Pfam" id="PF22366"/>
    </source>
</evidence>
<evidence type="ECO:0000313" key="12">
    <source>
        <dbReference type="EMBL" id="AEA46025.1"/>
    </source>
</evidence>
<reference evidence="12 13" key="1">
    <citation type="journal article" date="2011" name="Stand. Genomic Sci.">
        <title>Complete genome sequence of the gliding freshwater bacterium Fluviicola taffensis type strain (RW262).</title>
        <authorList>
            <person name="Woyke T."/>
            <person name="Chertkov O."/>
            <person name="Lapidus A."/>
            <person name="Nolan M."/>
            <person name="Lucas S."/>
            <person name="Del Rio T.G."/>
            <person name="Tice H."/>
            <person name="Cheng J.F."/>
            <person name="Tapia R."/>
            <person name="Han C."/>
            <person name="Goodwin L."/>
            <person name="Pitluck S."/>
            <person name="Liolios K."/>
            <person name="Pagani I."/>
            <person name="Ivanova N."/>
            <person name="Huntemann M."/>
            <person name="Mavromatis K."/>
            <person name="Mikhailova N."/>
            <person name="Pati A."/>
            <person name="Chen A."/>
            <person name="Palaniappan K."/>
            <person name="Land M."/>
            <person name="Hauser L."/>
            <person name="Brambilla E.M."/>
            <person name="Rohde M."/>
            <person name="Mwirichia R."/>
            <person name="Sikorski J."/>
            <person name="Tindall B.J."/>
            <person name="Goker M."/>
            <person name="Bristow J."/>
            <person name="Eisen J.A."/>
            <person name="Markowitz V."/>
            <person name="Hugenholtz P."/>
            <person name="Klenk H.P."/>
            <person name="Kyrpides N.C."/>
        </authorList>
    </citation>
    <scope>NUCLEOTIDE SEQUENCE [LARGE SCALE GENOMIC DNA]</scope>
    <source>
        <strain evidence="13">DSM 16823 / RW262 / RW262</strain>
    </source>
</reference>
<evidence type="ECO:0000256" key="3">
    <source>
        <dbReference type="ARBA" id="ARBA00022630"/>
    </source>
</evidence>
<dbReference type="KEGG" id="fte:Fluta_4063"/>